<accession>A0A7H9HU57</accession>
<dbReference type="GO" id="GO:0006890">
    <property type="term" value="P:retrograde vesicle-mediated transport, Golgi to endoplasmic reticulum"/>
    <property type="evidence" value="ECO:0007669"/>
    <property type="project" value="InterPro"/>
</dbReference>
<dbReference type="AlphaFoldDB" id="A0A7H9HU57"/>
<sequence>MDSISDYQLFLLTAVFASRRDVDRLRQLVPSFGKRQELYDVVAVLWPELDDPVRLKFVFESSSDYSVDFEELLVELVDYDEKLIPVVEMDHSVLQERYRMTSSYVESRLSEIQEWRSLESESFEAKWLRRRMILCNRFTPGESTSYRELWSFVKQDVNFSKWIEGIVQPLEHINKRLRKNVTIEAFEAMDALQVFKLMLETEPNYPSTVIHREVIPYVTNLNLYDYFLRNIFTENYFPLNSTANIRNFSYLYAELCRVSPSAEANSCVQSQAAQIIFDNSSSLLKISSLHDVQELLSKIEDTVEITSYGITVGLLKHYAKCMESIYKNYSLKEIYSISQEETLGQQAHFSAIVRDQVLGCNDNREIVQAISQLLDVSNSSKEHVFKNLSFDQKISVFIETVLEMGKFELLDSFLTEFDSAVDEEVLVKYFWHFFNKASNGLRSRPEMKNARRTFDLLLKTNKDKYEHLEALLDVVNDLSTYSLNLGKGIPFRPSDLLTFAPRIFDLIALLLELNTSLYKDMAATFRIVDNLQIGLQLKRRDDPSSSETVAKLLALHIDHSLANLDFEFALDGAKELLKMNNISSFWPTIFQVGKFVDPRWPDEEAPVDVLMAQLEILGDLLQSCPVEEVEAVASQWSAIELELLTRDPALANFPTELERPTRFQQDNMLSNVLHSIR</sequence>
<dbReference type="PANTHER" id="PTHR40787:SF3">
    <property type="entry name" value="PROTEIN TRANSPORT PROTEIN SEC39"/>
    <property type="match status" value="1"/>
</dbReference>
<comment type="subcellular location">
    <subcellularLocation>
        <location evidence="1">Endoplasmic reticulum</location>
    </subcellularLocation>
</comment>
<proteinExistence type="predicted"/>
<keyword evidence="2" id="KW-0813">Transport</keyword>
<reference evidence="6 7" key="1">
    <citation type="submission" date="2020-06" db="EMBL/GenBank/DDBJ databases">
        <title>The yeast mating-type switching endonuclease HO is a domesticated member of an unorthodox homing genetic element family.</title>
        <authorList>
            <person name="Coughlan A.Y."/>
            <person name="Lombardi L."/>
            <person name="Braun-Galleani S."/>
            <person name="Martos A.R."/>
            <person name="Galeote V."/>
            <person name="Bigey F."/>
            <person name="Dequin S."/>
            <person name="Byrne K.P."/>
            <person name="Wolfe K.H."/>
        </authorList>
    </citation>
    <scope>NUCLEOTIDE SEQUENCE [LARGE SCALE GENOMIC DNA]</scope>
    <source>
        <strain evidence="6 7">CBS2947</strain>
    </source>
</reference>
<dbReference type="Proteomes" id="UP000510647">
    <property type="component" value="Chromosome 3"/>
</dbReference>
<feature type="domain" description="Sec39" evidence="5">
    <location>
        <begin position="11"/>
        <end position="220"/>
    </location>
</feature>
<evidence type="ECO:0000313" key="6">
    <source>
        <dbReference type="EMBL" id="QLQ79935.1"/>
    </source>
</evidence>
<evidence type="ECO:0000256" key="3">
    <source>
        <dbReference type="ARBA" id="ARBA00022824"/>
    </source>
</evidence>
<dbReference type="Pfam" id="PF08314">
    <property type="entry name" value="Sec39"/>
    <property type="match status" value="2"/>
</dbReference>
<name>A0A7H9HU57_9SACH</name>
<feature type="domain" description="Sec39" evidence="5">
    <location>
        <begin position="281"/>
        <end position="646"/>
    </location>
</feature>
<dbReference type="GO" id="GO:0015031">
    <property type="term" value="P:protein transport"/>
    <property type="evidence" value="ECO:0007669"/>
    <property type="project" value="UniProtKB-KW"/>
</dbReference>
<dbReference type="GO" id="GO:0005783">
    <property type="term" value="C:endoplasmic reticulum"/>
    <property type="evidence" value="ECO:0007669"/>
    <property type="project" value="UniProtKB-SubCell"/>
</dbReference>
<organism evidence="6 7">
    <name type="scientific">Torulaspora globosa</name>
    <dbReference type="NCBI Taxonomy" id="48254"/>
    <lineage>
        <taxon>Eukaryota</taxon>
        <taxon>Fungi</taxon>
        <taxon>Dikarya</taxon>
        <taxon>Ascomycota</taxon>
        <taxon>Saccharomycotina</taxon>
        <taxon>Saccharomycetes</taxon>
        <taxon>Saccharomycetales</taxon>
        <taxon>Saccharomycetaceae</taxon>
        <taxon>Torulaspora</taxon>
    </lineage>
</organism>
<evidence type="ECO:0000256" key="1">
    <source>
        <dbReference type="ARBA" id="ARBA00004240"/>
    </source>
</evidence>
<dbReference type="InterPro" id="IPR013244">
    <property type="entry name" value="Sec39_domain"/>
</dbReference>
<evidence type="ECO:0000259" key="5">
    <source>
        <dbReference type="Pfam" id="PF08314"/>
    </source>
</evidence>
<keyword evidence="3" id="KW-0256">Endoplasmic reticulum</keyword>
<gene>
    <name evidence="6" type="ORF">HG537_0C05840</name>
</gene>
<evidence type="ECO:0000256" key="4">
    <source>
        <dbReference type="ARBA" id="ARBA00022927"/>
    </source>
</evidence>
<protein>
    <recommendedName>
        <fullName evidence="5">Sec39 domain-containing protein</fullName>
    </recommendedName>
</protein>
<dbReference type="EMBL" id="CP059269">
    <property type="protein sequence ID" value="QLQ79935.1"/>
    <property type="molecule type" value="Genomic_DNA"/>
</dbReference>
<dbReference type="OrthoDB" id="342024at2759"/>
<keyword evidence="4" id="KW-0653">Protein transport</keyword>
<evidence type="ECO:0000256" key="2">
    <source>
        <dbReference type="ARBA" id="ARBA00022448"/>
    </source>
</evidence>
<dbReference type="PANTHER" id="PTHR40787">
    <property type="entry name" value="SECRETED PROTEIN"/>
    <property type="match status" value="1"/>
</dbReference>
<evidence type="ECO:0000313" key="7">
    <source>
        <dbReference type="Proteomes" id="UP000510647"/>
    </source>
</evidence>
<keyword evidence="7" id="KW-1185">Reference proteome</keyword>